<dbReference type="KEGG" id="uth:DKZ56_04480"/>
<dbReference type="EMBL" id="CP036528">
    <property type="protein sequence ID" value="QBK25178.1"/>
    <property type="molecule type" value="Genomic_DNA"/>
</dbReference>
<dbReference type="AlphaFoldDB" id="A0A4P6UTH6"/>
<reference evidence="2 3" key="1">
    <citation type="submission" date="2019-02" db="EMBL/GenBank/DDBJ databases">
        <title>Ureibacillus thermophilus.</title>
        <authorList>
            <person name="Sunny J.S."/>
            <person name="Natarajan A."/>
            <person name="Saleena L.M."/>
        </authorList>
    </citation>
    <scope>NUCLEOTIDE SEQUENCE [LARGE SCALE GENOMIC DNA]</scope>
    <source>
        <strain evidence="2 3">LM102</strain>
    </source>
</reference>
<accession>A0A4P6UTH6</accession>
<dbReference type="Pfam" id="PF17261">
    <property type="entry name" value="DUF5327"/>
    <property type="match status" value="1"/>
</dbReference>
<name>A0A4P6UTH6_9BACL</name>
<evidence type="ECO:0000256" key="1">
    <source>
        <dbReference type="SAM" id="MobiDB-lite"/>
    </source>
</evidence>
<feature type="region of interest" description="Disordered" evidence="1">
    <location>
        <begin position="62"/>
        <end position="83"/>
    </location>
</feature>
<dbReference type="RefSeq" id="WP_208651569.1">
    <property type="nucleotide sequence ID" value="NZ_CP036528.1"/>
</dbReference>
<proteinExistence type="predicted"/>
<dbReference type="InterPro" id="IPR035218">
    <property type="entry name" value="DUF5327"/>
</dbReference>
<keyword evidence="3" id="KW-1185">Reference proteome</keyword>
<evidence type="ECO:0000313" key="3">
    <source>
        <dbReference type="Proteomes" id="UP000291151"/>
    </source>
</evidence>
<sequence>MISYERLFMEIEHYALKAKGAKDEQEIRELLSAIRALCDVALNSPRHATLAEHSQIFTTGGNHLPSSMKIDDEDANGDSIFDF</sequence>
<protein>
    <submittedName>
        <fullName evidence="2">Uracil-DNA glycosylase</fullName>
    </submittedName>
</protein>
<dbReference type="Proteomes" id="UP000291151">
    <property type="component" value="Chromosome"/>
</dbReference>
<organism evidence="2 3">
    <name type="scientific">Ureibacillus thermophilus</name>
    <dbReference type="NCBI Taxonomy" id="367743"/>
    <lineage>
        <taxon>Bacteria</taxon>
        <taxon>Bacillati</taxon>
        <taxon>Bacillota</taxon>
        <taxon>Bacilli</taxon>
        <taxon>Bacillales</taxon>
        <taxon>Caryophanaceae</taxon>
        <taxon>Ureibacillus</taxon>
    </lineage>
</organism>
<evidence type="ECO:0000313" key="2">
    <source>
        <dbReference type="EMBL" id="QBK25178.1"/>
    </source>
</evidence>
<gene>
    <name evidence="2" type="ORF">DKZ56_04480</name>
</gene>